<comment type="cofactor">
    <cofactor evidence="4">
        <name>Fe(2+)</name>
        <dbReference type="ChEBI" id="CHEBI:29033"/>
    </cofactor>
    <text evidence="4">Binds 1 Fe(2+) ion per subunit.</text>
</comment>
<sequence>MLLPVTTHPSRLSVKAQPLPPNSVVWGKQGEGEALKRSQQLAWASAFRSQLQAFDYEITEIEGVLPEELKGSTLFRNGPSRFERGDQRVAHYLDGDGYIAKIAFAPDGRVTFSSRFVKTAEYAWEDAANAFGFRTTFGNAKPGGFLASLLDLHLKNPANTHVVPWGSRLLALYEAGMPYRIDPYTLETLGVEDLLGQLVEPVLPPSRWEMMMRRSRGQQAMTAHPHVDPVRDRLVTWSWGMAAKLGEPNTLIIELIEYNAAWEEMSRRQYSMPGAAVNPHDFALTPNYYVFFENALSFDVMPFLLGQKSPADCLKLLPKPTKVHLIPRPDGAMAGVGPLVLETDQWFSIHQACAYEQLDGQPDGQVVVYSSGWPASEGGFLTSWGGYAPNFDAIAPTFLWQTTLNPRKKSVVHRIAPGTENCCIAHPHVNPNRETLAVRYLYMPYCNNIGESSPPVGYLRLDTQTQQRQVWTMHPQSFAEEPVFVPRAGGRADGENEDDGWLLGVTYDYLQDRSSLMLFDAADIEAGPICRLWFTHHLAHGLHGSWSPVYYGS</sequence>
<dbReference type="EMBL" id="LJZR01000019">
    <property type="protein sequence ID" value="KPQ34545.1"/>
    <property type="molecule type" value="Genomic_DNA"/>
</dbReference>
<feature type="binding site" evidence="4">
    <location>
        <position position="350"/>
    </location>
    <ligand>
        <name>Fe cation</name>
        <dbReference type="ChEBI" id="CHEBI:24875"/>
        <note>catalytic</note>
    </ligand>
</feature>
<dbReference type="STRING" id="1666911.HLUCCA11_14695"/>
<reference evidence="5 6" key="1">
    <citation type="submission" date="2015-09" db="EMBL/GenBank/DDBJ databases">
        <title>Identification and resolution of microdiversity through metagenomic sequencing of parallel consortia.</title>
        <authorList>
            <person name="Nelson W.C."/>
            <person name="Romine M.F."/>
            <person name="Lindemann S.R."/>
        </authorList>
    </citation>
    <scope>NUCLEOTIDE SEQUENCE [LARGE SCALE GENOMIC DNA]</scope>
    <source>
        <strain evidence="5">Ana</strain>
    </source>
</reference>
<dbReference type="AlphaFoldDB" id="A0A0P8BLC9"/>
<dbReference type="GO" id="GO:0010436">
    <property type="term" value="F:carotenoid dioxygenase activity"/>
    <property type="evidence" value="ECO:0007669"/>
    <property type="project" value="TreeGrafter"/>
</dbReference>
<dbReference type="Proteomes" id="UP000050465">
    <property type="component" value="Unassembled WGS sequence"/>
</dbReference>
<dbReference type="PANTHER" id="PTHR10543">
    <property type="entry name" value="BETA-CAROTENE DIOXYGENASE"/>
    <property type="match status" value="1"/>
</dbReference>
<evidence type="ECO:0000256" key="3">
    <source>
        <dbReference type="ARBA" id="ARBA00023004"/>
    </source>
</evidence>
<accession>A0A0P8BLC9</accession>
<organism evidence="5 6">
    <name type="scientific">Phormidesmis priestleyi Ana</name>
    <dbReference type="NCBI Taxonomy" id="1666911"/>
    <lineage>
        <taxon>Bacteria</taxon>
        <taxon>Bacillati</taxon>
        <taxon>Cyanobacteriota</taxon>
        <taxon>Cyanophyceae</taxon>
        <taxon>Leptolyngbyales</taxon>
        <taxon>Leptolyngbyaceae</taxon>
        <taxon>Phormidesmis</taxon>
    </lineage>
</organism>
<dbReference type="EC" id="1.13.11.75" evidence="5"/>
<dbReference type="GO" id="GO:0102162">
    <property type="term" value="F:all-trans-8'-apo-beta-carotenal 15,15'-oxygenase activity"/>
    <property type="evidence" value="ECO:0007669"/>
    <property type="project" value="UniProtKB-EC"/>
</dbReference>
<comment type="similarity">
    <text evidence="1">Belongs to the carotenoid oxygenase family.</text>
</comment>
<keyword evidence="3 4" id="KW-0408">Iron</keyword>
<feature type="binding site" evidence="4">
    <location>
        <position position="280"/>
    </location>
    <ligand>
        <name>Fe cation</name>
        <dbReference type="ChEBI" id="CHEBI:24875"/>
        <note>catalytic</note>
    </ligand>
</feature>
<dbReference type="PANTHER" id="PTHR10543:SF138">
    <property type="entry name" value="CAROTENOID OXYGENASE"/>
    <property type="match status" value="1"/>
</dbReference>
<protein>
    <submittedName>
        <fullName evidence="5">All-trans-8'-apo-beta-carotenal 15,15'-oxygenase</fullName>
        <ecNumber evidence="5">1.13.11.75</ecNumber>
    </submittedName>
</protein>
<gene>
    <name evidence="5" type="primary">diox1-2</name>
    <name evidence="5" type="ORF">HLUCCA11_14695</name>
</gene>
<feature type="binding site" evidence="4">
    <location>
        <position position="224"/>
    </location>
    <ligand>
        <name>Fe cation</name>
        <dbReference type="ChEBI" id="CHEBI:24875"/>
        <note>catalytic</note>
    </ligand>
</feature>
<evidence type="ECO:0000256" key="2">
    <source>
        <dbReference type="ARBA" id="ARBA00022723"/>
    </source>
</evidence>
<dbReference type="GO" id="GO:0016121">
    <property type="term" value="P:carotene catabolic process"/>
    <property type="evidence" value="ECO:0007669"/>
    <property type="project" value="TreeGrafter"/>
</dbReference>
<comment type="caution">
    <text evidence="5">The sequence shown here is derived from an EMBL/GenBank/DDBJ whole genome shotgun (WGS) entry which is preliminary data.</text>
</comment>
<evidence type="ECO:0000256" key="1">
    <source>
        <dbReference type="ARBA" id="ARBA00006787"/>
    </source>
</evidence>
<name>A0A0P8BLC9_9CYAN</name>
<feature type="binding site" evidence="4">
    <location>
        <position position="543"/>
    </location>
    <ligand>
        <name>Fe cation</name>
        <dbReference type="ChEBI" id="CHEBI:24875"/>
        <note>catalytic</note>
    </ligand>
</feature>
<dbReference type="InterPro" id="IPR004294">
    <property type="entry name" value="Carotenoid_Oase"/>
</dbReference>
<evidence type="ECO:0000313" key="5">
    <source>
        <dbReference type="EMBL" id="KPQ34545.1"/>
    </source>
</evidence>
<dbReference type="Pfam" id="PF03055">
    <property type="entry name" value="RPE65"/>
    <property type="match status" value="1"/>
</dbReference>
<evidence type="ECO:0000313" key="6">
    <source>
        <dbReference type="Proteomes" id="UP000050465"/>
    </source>
</evidence>
<dbReference type="GO" id="GO:0046872">
    <property type="term" value="F:metal ion binding"/>
    <property type="evidence" value="ECO:0007669"/>
    <property type="project" value="UniProtKB-KW"/>
</dbReference>
<proteinExistence type="inferred from homology"/>
<evidence type="ECO:0000256" key="4">
    <source>
        <dbReference type="PIRSR" id="PIRSR604294-1"/>
    </source>
</evidence>
<keyword evidence="2 4" id="KW-0479">Metal-binding</keyword>
<keyword evidence="5" id="KW-0560">Oxidoreductase</keyword>
<dbReference type="PATRIC" id="fig|1666911.3.peg.198"/>